<evidence type="ECO:0000313" key="2">
    <source>
        <dbReference type="EMBL" id="GHB44070.1"/>
    </source>
</evidence>
<comment type="caution">
    <text evidence="2">The sequence shown here is derived from an EMBL/GenBank/DDBJ whole genome shotgun (WGS) entry which is preliminary data.</text>
</comment>
<accession>A0ABQ3EMG3</accession>
<dbReference type="InterPro" id="IPR007345">
    <property type="entry name" value="Polysacch_pyruvyl_Trfase"/>
</dbReference>
<name>A0ABQ3EMG3_9HYPH</name>
<organism evidence="2 3">
    <name type="scientific">Pseudovibrio japonicus</name>
    <dbReference type="NCBI Taxonomy" id="366534"/>
    <lineage>
        <taxon>Bacteria</taxon>
        <taxon>Pseudomonadati</taxon>
        <taxon>Pseudomonadota</taxon>
        <taxon>Alphaproteobacteria</taxon>
        <taxon>Hyphomicrobiales</taxon>
        <taxon>Stappiaceae</taxon>
        <taxon>Pseudovibrio</taxon>
    </lineage>
</organism>
<dbReference type="EMBL" id="BMXE01000008">
    <property type="protein sequence ID" value="GHB44070.1"/>
    <property type="molecule type" value="Genomic_DNA"/>
</dbReference>
<evidence type="ECO:0000259" key="1">
    <source>
        <dbReference type="Pfam" id="PF04230"/>
    </source>
</evidence>
<evidence type="ECO:0000313" key="3">
    <source>
        <dbReference type="Proteomes" id="UP000637980"/>
    </source>
</evidence>
<sequence length="322" mass="36325">MPNYVLLNDTLDTWHHGCRAVSRVIRREMSLRGFKLTASSRVGSSWWEDTSFVEQARKADIILINGEGSFHSGSDDAEKCMRIFDAFTTKTRIALINSIWQDNPVEWSEVIKAASYVSLRDTNSQRNLNSLGIEAQYCPDLSLVSSRPVSAISHRIGIAWGDALRRNTSRGLYNAFKSAAGENYYASIRPRRRSPITSHPIKDFRYRLVCGLKHYTCFDDEVGLSQFLSSRELYITGRFHGACLALCAGTPFISVASNTQKITYLLHDMGLNTNRVFSDLKHLVSASPEEWSWSEQEQGNLKENLENASVQTKKMFDAVCSC</sequence>
<protein>
    <recommendedName>
        <fullName evidence="1">Polysaccharide pyruvyl transferase domain-containing protein</fullName>
    </recommendedName>
</protein>
<dbReference type="RefSeq" id="WP_189438265.1">
    <property type="nucleotide sequence ID" value="NZ_BMXE01000008.1"/>
</dbReference>
<proteinExistence type="predicted"/>
<keyword evidence="3" id="KW-1185">Reference proteome</keyword>
<reference evidence="3" key="1">
    <citation type="journal article" date="2019" name="Int. J. Syst. Evol. Microbiol.">
        <title>The Global Catalogue of Microorganisms (GCM) 10K type strain sequencing project: providing services to taxonomists for standard genome sequencing and annotation.</title>
        <authorList>
            <consortium name="The Broad Institute Genomics Platform"/>
            <consortium name="The Broad Institute Genome Sequencing Center for Infectious Disease"/>
            <person name="Wu L."/>
            <person name="Ma J."/>
        </authorList>
    </citation>
    <scope>NUCLEOTIDE SEQUENCE [LARGE SCALE GENOMIC DNA]</scope>
    <source>
        <strain evidence="3">KCTC 12861</strain>
    </source>
</reference>
<dbReference type="PANTHER" id="PTHR36836">
    <property type="entry name" value="COLANIC ACID BIOSYNTHESIS PROTEIN WCAK"/>
    <property type="match status" value="1"/>
</dbReference>
<dbReference type="Proteomes" id="UP000637980">
    <property type="component" value="Unassembled WGS sequence"/>
</dbReference>
<dbReference type="PANTHER" id="PTHR36836:SF1">
    <property type="entry name" value="COLANIC ACID BIOSYNTHESIS PROTEIN WCAK"/>
    <property type="match status" value="1"/>
</dbReference>
<dbReference type="Pfam" id="PF04230">
    <property type="entry name" value="PS_pyruv_trans"/>
    <property type="match status" value="1"/>
</dbReference>
<feature type="domain" description="Polysaccharide pyruvyl transferase" evidence="1">
    <location>
        <begin position="41"/>
        <end position="257"/>
    </location>
</feature>
<gene>
    <name evidence="2" type="ORF">GCM10007094_36630</name>
</gene>